<dbReference type="PANTHER" id="PTHR23502:SF47">
    <property type="entry name" value="MAJOR FACILITATOR SUPERFAMILY (MFS) PROFILE DOMAIN-CONTAINING PROTEIN-RELATED"/>
    <property type="match status" value="1"/>
</dbReference>
<dbReference type="InterPro" id="IPR036259">
    <property type="entry name" value="MFS_trans_sf"/>
</dbReference>
<comment type="similarity">
    <text evidence="2">Belongs to the major facilitator superfamily.</text>
</comment>
<dbReference type="CDD" id="cd17323">
    <property type="entry name" value="MFS_Tpo1_MDR_like"/>
    <property type="match status" value="1"/>
</dbReference>
<dbReference type="Pfam" id="PF07690">
    <property type="entry name" value="MFS_1"/>
    <property type="match status" value="1"/>
</dbReference>
<dbReference type="GO" id="GO:0005886">
    <property type="term" value="C:plasma membrane"/>
    <property type="evidence" value="ECO:0007669"/>
    <property type="project" value="TreeGrafter"/>
</dbReference>
<dbReference type="Proteomes" id="UP001345827">
    <property type="component" value="Unassembled WGS sequence"/>
</dbReference>
<name>A0AAV9Q8I8_9PEZI</name>
<feature type="transmembrane region" description="Helical" evidence="7">
    <location>
        <begin position="360"/>
        <end position="377"/>
    </location>
</feature>
<feature type="compositionally biased region" description="Basic and acidic residues" evidence="6">
    <location>
        <begin position="34"/>
        <end position="47"/>
    </location>
</feature>
<sequence>MQSVLQYRKFRHNLEQQIKYHGLDKVAGNATPHPETDRTHPTEAGGREEDELPPAARTEAPDHAAEEKEIENEKPAQQDATSSPPDMDALDGRADAGLSRSPSYRYNMPSRLMSPGTGTPDSTLSRASTSTTMSHPQDMTMTAASTRSTTGASLGRMLTGVDVRTRKTNEGGPDQGKVFVVGYQGPDDPLNPHNWSITKRTCTTMLVALIGLIVGVASSIDSAAVQQARQEFGVSEVTESLATALYLVGFGFGAFTAAPVSETVGRNPVYLVTMVLFMVWIMASALAPNIGAQLAFRLLAGYFGSTPLTCAGGSISDMWDATERTAIFPVFANSAFWGPVLGPVLGGFIGQSISWRWCEWITLIWAGLILILLFFFLPETYAPILLKWKASHLRSITGNNRYKSGLEVQDTRFVNRLLHNFYRPFQLFVFEPIVALFTLYLTVVYIILFTFLTGFEFIFTETYGLSQGLTFLIFVAIGIGFLLASAFVPWVYWRYKRSLRQAQDRGETHLPPEQRLIFAMMGAPFLPIGLFWMAWTAYPSISVWSPIMANVAVGFAIMCIFISSYQYLIDAFEAHAASALVGATFVRYCAAGGMIPVSIPFYQNLGVHWTLTTLGAISALMAPVPYIFFYFGARIRKRSRYASSK</sequence>
<feature type="compositionally biased region" description="Low complexity" evidence="6">
    <location>
        <begin position="139"/>
        <end position="150"/>
    </location>
</feature>
<proteinExistence type="inferred from homology"/>
<protein>
    <recommendedName>
        <fullName evidence="8">Major facilitator superfamily (MFS) profile domain-containing protein</fullName>
    </recommendedName>
</protein>
<feature type="region of interest" description="Disordered" evidence="6">
    <location>
        <begin position="25"/>
        <end position="150"/>
    </location>
</feature>
<reference evidence="9 10" key="1">
    <citation type="submission" date="2023-06" db="EMBL/GenBank/DDBJ databases">
        <title>Black Yeasts Isolated from many extreme environments.</title>
        <authorList>
            <person name="Coleine C."/>
            <person name="Stajich J.E."/>
            <person name="Selbmann L."/>
        </authorList>
    </citation>
    <scope>NUCLEOTIDE SEQUENCE [LARGE SCALE GENOMIC DNA]</scope>
    <source>
        <strain evidence="9 10">CCFEE 5887</strain>
    </source>
</reference>
<evidence type="ECO:0000256" key="6">
    <source>
        <dbReference type="SAM" id="MobiDB-lite"/>
    </source>
</evidence>
<feature type="compositionally biased region" description="Polar residues" evidence="6">
    <location>
        <begin position="116"/>
        <end position="137"/>
    </location>
</feature>
<feature type="transmembrane region" description="Helical" evidence="7">
    <location>
        <begin position="433"/>
        <end position="459"/>
    </location>
</feature>
<dbReference type="PROSITE" id="PS50850">
    <property type="entry name" value="MFS"/>
    <property type="match status" value="1"/>
</dbReference>
<feature type="transmembrane region" description="Helical" evidence="7">
    <location>
        <begin position="471"/>
        <end position="495"/>
    </location>
</feature>
<comment type="subcellular location">
    <subcellularLocation>
        <location evidence="1">Membrane</location>
        <topology evidence="1">Multi-pass membrane protein</topology>
    </subcellularLocation>
</comment>
<organism evidence="9 10">
    <name type="scientific">Vermiconidia calcicola</name>
    <dbReference type="NCBI Taxonomy" id="1690605"/>
    <lineage>
        <taxon>Eukaryota</taxon>
        <taxon>Fungi</taxon>
        <taxon>Dikarya</taxon>
        <taxon>Ascomycota</taxon>
        <taxon>Pezizomycotina</taxon>
        <taxon>Dothideomycetes</taxon>
        <taxon>Dothideomycetidae</taxon>
        <taxon>Mycosphaerellales</taxon>
        <taxon>Extremaceae</taxon>
        <taxon>Vermiconidia</taxon>
    </lineage>
</organism>
<feature type="domain" description="Major facilitator superfamily (MFS) profile" evidence="8">
    <location>
        <begin position="203"/>
        <end position="634"/>
    </location>
</feature>
<evidence type="ECO:0000256" key="5">
    <source>
        <dbReference type="ARBA" id="ARBA00023136"/>
    </source>
</evidence>
<evidence type="ECO:0000259" key="8">
    <source>
        <dbReference type="PROSITE" id="PS50850"/>
    </source>
</evidence>
<dbReference type="PANTHER" id="PTHR23502">
    <property type="entry name" value="MAJOR FACILITATOR SUPERFAMILY"/>
    <property type="match status" value="1"/>
</dbReference>
<dbReference type="EMBL" id="JAXLQG010000006">
    <property type="protein sequence ID" value="KAK5538474.1"/>
    <property type="molecule type" value="Genomic_DNA"/>
</dbReference>
<accession>A0AAV9Q8I8</accession>
<feature type="transmembrane region" description="Helical" evidence="7">
    <location>
        <begin position="516"/>
        <end position="535"/>
    </location>
</feature>
<evidence type="ECO:0000313" key="10">
    <source>
        <dbReference type="Proteomes" id="UP001345827"/>
    </source>
</evidence>
<keyword evidence="10" id="KW-1185">Reference proteome</keyword>
<feature type="transmembrane region" description="Helical" evidence="7">
    <location>
        <begin position="240"/>
        <end position="257"/>
    </location>
</feature>
<feature type="transmembrane region" description="Helical" evidence="7">
    <location>
        <begin position="608"/>
        <end position="631"/>
    </location>
</feature>
<evidence type="ECO:0000256" key="2">
    <source>
        <dbReference type="ARBA" id="ARBA00008335"/>
    </source>
</evidence>
<feature type="transmembrane region" description="Helical" evidence="7">
    <location>
        <begin position="294"/>
        <end position="315"/>
    </location>
</feature>
<dbReference type="SUPFAM" id="SSF103473">
    <property type="entry name" value="MFS general substrate transporter"/>
    <property type="match status" value="1"/>
</dbReference>
<keyword evidence="5 7" id="KW-0472">Membrane</keyword>
<keyword evidence="4 7" id="KW-1133">Transmembrane helix</keyword>
<dbReference type="FunFam" id="1.20.1250.20:FF:000082">
    <property type="entry name" value="MFS multidrug transporter, putative"/>
    <property type="match status" value="1"/>
</dbReference>
<evidence type="ECO:0000256" key="3">
    <source>
        <dbReference type="ARBA" id="ARBA00022692"/>
    </source>
</evidence>
<feature type="transmembrane region" description="Helical" evidence="7">
    <location>
        <begin position="580"/>
        <end position="602"/>
    </location>
</feature>
<dbReference type="AlphaFoldDB" id="A0AAV9Q8I8"/>
<evidence type="ECO:0000256" key="7">
    <source>
        <dbReference type="SAM" id="Phobius"/>
    </source>
</evidence>
<feature type="transmembrane region" description="Helical" evidence="7">
    <location>
        <begin position="327"/>
        <end position="348"/>
    </location>
</feature>
<feature type="transmembrane region" description="Helical" evidence="7">
    <location>
        <begin position="269"/>
        <end position="288"/>
    </location>
</feature>
<gene>
    <name evidence="9" type="ORF">LTR25_004016</name>
</gene>
<evidence type="ECO:0000313" key="9">
    <source>
        <dbReference type="EMBL" id="KAK5538474.1"/>
    </source>
</evidence>
<evidence type="ECO:0000256" key="4">
    <source>
        <dbReference type="ARBA" id="ARBA00022989"/>
    </source>
</evidence>
<feature type="compositionally biased region" description="Basic and acidic residues" evidence="6">
    <location>
        <begin position="59"/>
        <end position="76"/>
    </location>
</feature>
<dbReference type="InterPro" id="IPR020846">
    <property type="entry name" value="MFS_dom"/>
</dbReference>
<feature type="transmembrane region" description="Helical" evidence="7">
    <location>
        <begin position="547"/>
        <end position="568"/>
    </location>
</feature>
<dbReference type="Gene3D" id="1.20.1250.20">
    <property type="entry name" value="MFS general substrate transporter like domains"/>
    <property type="match status" value="1"/>
</dbReference>
<evidence type="ECO:0000256" key="1">
    <source>
        <dbReference type="ARBA" id="ARBA00004141"/>
    </source>
</evidence>
<dbReference type="GO" id="GO:0022857">
    <property type="term" value="F:transmembrane transporter activity"/>
    <property type="evidence" value="ECO:0007669"/>
    <property type="project" value="InterPro"/>
</dbReference>
<dbReference type="InterPro" id="IPR011701">
    <property type="entry name" value="MFS"/>
</dbReference>
<keyword evidence="3 7" id="KW-0812">Transmembrane</keyword>
<comment type="caution">
    <text evidence="9">The sequence shown here is derived from an EMBL/GenBank/DDBJ whole genome shotgun (WGS) entry which is preliminary data.</text>
</comment>
<feature type="transmembrane region" description="Helical" evidence="7">
    <location>
        <begin position="202"/>
        <end position="220"/>
    </location>
</feature>